<dbReference type="Proteomes" id="UP000285138">
    <property type="component" value="Unassembled WGS sequence"/>
</dbReference>
<organism evidence="2 3">
    <name type="scientific">Candidatus Syntrophonatronum acetioxidans</name>
    <dbReference type="NCBI Taxonomy" id="1795816"/>
    <lineage>
        <taxon>Bacteria</taxon>
        <taxon>Bacillati</taxon>
        <taxon>Bacillota</taxon>
        <taxon>Clostridia</taxon>
        <taxon>Eubacteriales</taxon>
        <taxon>Syntrophomonadaceae</taxon>
        <taxon>Candidatus Syntrophonatronum</taxon>
    </lineage>
</organism>
<sequence length="327" mass="33543">MFGNITDVEGVKVGVITDKEAVTGCTVVTVEGGAVGGVSVKGGAPSTRETALLDPLCRIDEVHGVTLSGGSAFGLDVPGGVMKYLEEKGQGLKRGPYYIPIVPGAVIFDLFLGNGKIKPDASWGYKGAASARAGEIPEGSQGAGTGATVAKALGLESAVKAGQASLSRITPGGLRVGVLVVVNALGDVVDREGKLLAGPRNLKTGEMRTTLEVFKQGDLEMEKNGSLLFREKDLGLNTSLAVVATNARLNKVEANRLAAVAHNGLATAIRPLHTVWDGDAIFALATGEVPSPVDFVGALAMELLEEAVPRALQLAETLGGVPALKDL</sequence>
<protein>
    <submittedName>
        <fullName evidence="2">Peptidase S58 family protein</fullName>
    </submittedName>
</protein>
<dbReference type="InterPro" id="IPR016117">
    <property type="entry name" value="ArgJ-like_dom_sf"/>
</dbReference>
<dbReference type="Gene3D" id="3.60.70.12">
    <property type="entry name" value="L-amino peptidase D-ALA esterase/amidase"/>
    <property type="match status" value="1"/>
</dbReference>
<comment type="similarity">
    <text evidence="1">Belongs to the peptidase S58 family.</text>
</comment>
<dbReference type="EMBL" id="QZAA01000131">
    <property type="protein sequence ID" value="RQD76133.1"/>
    <property type="molecule type" value="Genomic_DNA"/>
</dbReference>
<gene>
    <name evidence="2" type="ORF">D5R97_04980</name>
</gene>
<evidence type="ECO:0000256" key="1">
    <source>
        <dbReference type="ARBA" id="ARBA00007068"/>
    </source>
</evidence>
<dbReference type="GO" id="GO:0004177">
    <property type="term" value="F:aminopeptidase activity"/>
    <property type="evidence" value="ECO:0007669"/>
    <property type="project" value="TreeGrafter"/>
</dbReference>
<evidence type="ECO:0000313" key="2">
    <source>
        <dbReference type="EMBL" id="RQD76133.1"/>
    </source>
</evidence>
<reference evidence="2 3" key="1">
    <citation type="submission" date="2018-08" db="EMBL/GenBank/DDBJ databases">
        <title>The metabolism and importance of syntrophic acetate oxidation coupled to methane or sulfide production in haloalkaline environments.</title>
        <authorList>
            <person name="Timmers P.H.A."/>
            <person name="Vavourakis C.D."/>
            <person name="Sorokin D.Y."/>
            <person name="Sinninghe Damste J.S."/>
            <person name="Muyzer G."/>
            <person name="Stams A.J.M."/>
            <person name="Plugge C.M."/>
        </authorList>
    </citation>
    <scope>NUCLEOTIDE SEQUENCE [LARGE SCALE GENOMIC DNA]</scope>
    <source>
        <strain evidence="2">MSAO_Bac1</strain>
    </source>
</reference>
<comment type="caution">
    <text evidence="2">The sequence shown here is derived from an EMBL/GenBank/DDBJ whole genome shotgun (WGS) entry which is preliminary data.</text>
</comment>
<dbReference type="PANTHER" id="PTHR36512:SF3">
    <property type="entry name" value="BLR5678 PROTEIN"/>
    <property type="match status" value="1"/>
</dbReference>
<dbReference type="SUPFAM" id="SSF56266">
    <property type="entry name" value="DmpA/ArgJ-like"/>
    <property type="match status" value="1"/>
</dbReference>
<dbReference type="Pfam" id="PF03576">
    <property type="entry name" value="Peptidase_S58"/>
    <property type="match status" value="1"/>
</dbReference>
<proteinExistence type="inferred from homology"/>
<dbReference type="AlphaFoldDB" id="A0A424YEY5"/>
<name>A0A424YEY5_9FIRM</name>
<evidence type="ECO:0000313" key="3">
    <source>
        <dbReference type="Proteomes" id="UP000285138"/>
    </source>
</evidence>
<accession>A0A424YEY5</accession>
<dbReference type="InterPro" id="IPR005321">
    <property type="entry name" value="Peptidase_S58_DmpA"/>
</dbReference>
<dbReference type="CDD" id="cd02252">
    <property type="entry name" value="nylC_like"/>
    <property type="match status" value="1"/>
</dbReference>
<dbReference type="PANTHER" id="PTHR36512">
    <property type="entry name" value="D-AMINOPEPTIDASE"/>
    <property type="match status" value="1"/>
</dbReference>